<name>Q6CXQ1_KLULA</name>
<proteinExistence type="inferred from homology"/>
<dbReference type="InParanoid" id="Q6CXQ1"/>
<dbReference type="STRING" id="284590.Q6CXQ1"/>
<dbReference type="Proteomes" id="UP000000598">
    <property type="component" value="Chromosome A"/>
</dbReference>
<dbReference type="InterPro" id="IPR045328">
    <property type="entry name" value="Kre9/Knh1"/>
</dbReference>
<feature type="domain" description="Yeast cell wall synthesis Kre9/Knh1-like N-terminal" evidence="7">
    <location>
        <begin position="46"/>
        <end position="137"/>
    </location>
</feature>
<evidence type="ECO:0000313" key="8">
    <source>
        <dbReference type="EMBL" id="CAH02876.1"/>
    </source>
</evidence>
<keyword evidence="9" id="KW-1185">Reference proteome</keyword>
<dbReference type="PaxDb" id="284590-Q6CXQ1"/>
<dbReference type="InterPro" id="IPR008659">
    <property type="entry name" value="Kre9/Knh1_C"/>
</dbReference>
<reference evidence="8 9" key="1">
    <citation type="journal article" date="2004" name="Nature">
        <title>Genome evolution in yeasts.</title>
        <authorList>
            <consortium name="Genolevures"/>
            <person name="Dujon B."/>
            <person name="Sherman D."/>
            <person name="Fischer G."/>
            <person name="Durrens P."/>
            <person name="Casaregola S."/>
            <person name="Lafontaine I."/>
            <person name="de Montigny J."/>
            <person name="Marck C."/>
            <person name="Neuveglise C."/>
            <person name="Talla E."/>
            <person name="Goffard N."/>
            <person name="Frangeul L."/>
            <person name="Aigle M."/>
            <person name="Anthouard V."/>
            <person name="Babour A."/>
            <person name="Barbe V."/>
            <person name="Barnay S."/>
            <person name="Blanchin S."/>
            <person name="Beckerich J.M."/>
            <person name="Beyne E."/>
            <person name="Bleykasten C."/>
            <person name="Boisrame A."/>
            <person name="Boyer J."/>
            <person name="Cattolico L."/>
            <person name="Confanioleri F."/>
            <person name="de Daruvar A."/>
            <person name="Despons L."/>
            <person name="Fabre E."/>
            <person name="Fairhead C."/>
            <person name="Ferry-Dumazet H."/>
            <person name="Groppi A."/>
            <person name="Hantraye F."/>
            <person name="Hennequin C."/>
            <person name="Jauniaux N."/>
            <person name="Joyet P."/>
            <person name="Kachouri R."/>
            <person name="Kerrest A."/>
            <person name="Koszul R."/>
            <person name="Lemaire M."/>
            <person name="Lesur I."/>
            <person name="Ma L."/>
            <person name="Muller H."/>
            <person name="Nicaud J.M."/>
            <person name="Nikolski M."/>
            <person name="Oztas S."/>
            <person name="Ozier-Kalogeropoulos O."/>
            <person name="Pellenz S."/>
            <person name="Potier S."/>
            <person name="Richard G.F."/>
            <person name="Straub M.L."/>
            <person name="Suleau A."/>
            <person name="Swennene D."/>
            <person name="Tekaia F."/>
            <person name="Wesolowski-Louvel M."/>
            <person name="Westhof E."/>
            <person name="Wirth B."/>
            <person name="Zeniou-Meyer M."/>
            <person name="Zivanovic I."/>
            <person name="Bolotin-Fukuhara M."/>
            <person name="Thierry A."/>
            <person name="Bouchier C."/>
            <person name="Caudron B."/>
            <person name="Scarpelli C."/>
            <person name="Gaillardin C."/>
            <person name="Weissenbach J."/>
            <person name="Wincker P."/>
            <person name="Souciet J.L."/>
        </authorList>
    </citation>
    <scope>NUCLEOTIDE SEQUENCE [LARGE SCALE GENOMIC DNA]</scope>
    <source>
        <strain evidence="9">ATCC 8585 / CBS 2359 / DSM 70799 / NBRC 1267 / NRRL Y-1140 / WM37</strain>
    </source>
</reference>
<keyword evidence="3 5" id="KW-0732">Signal</keyword>
<comment type="similarity">
    <text evidence="2">Belongs to the KRE9/KNH1 family.</text>
</comment>
<evidence type="ECO:0000259" key="7">
    <source>
        <dbReference type="Pfam" id="PF10342"/>
    </source>
</evidence>
<dbReference type="GO" id="GO:0006078">
    <property type="term" value="P:(1-&gt;6)-beta-D-glucan biosynthetic process"/>
    <property type="evidence" value="ECO:0007669"/>
    <property type="project" value="InterPro"/>
</dbReference>
<feature type="chain" id="PRO_5004272898" evidence="5">
    <location>
        <begin position="23"/>
        <end position="273"/>
    </location>
</feature>
<evidence type="ECO:0000259" key="6">
    <source>
        <dbReference type="Pfam" id="PF05390"/>
    </source>
</evidence>
<feature type="domain" description="Yeast cell wall synthesis Kre9/Knh1 C-terminal" evidence="6">
    <location>
        <begin position="169"/>
        <end position="269"/>
    </location>
</feature>
<dbReference type="GO" id="GO:0031505">
    <property type="term" value="P:fungal-type cell wall organization"/>
    <property type="evidence" value="ECO:0007669"/>
    <property type="project" value="TreeGrafter"/>
</dbReference>
<protein>
    <submittedName>
        <fullName evidence="8">KLLA0A06468p</fullName>
    </submittedName>
</protein>
<feature type="region of interest" description="Disordered" evidence="4">
    <location>
        <begin position="248"/>
        <end position="273"/>
    </location>
</feature>
<sequence>MLMLIQAFLFVQLFTRLLFVHADVSIVKPTSGASYSPESGSDSIDIEIVWEESVDLPSISSYDYFTFSLLYGPGTDMDLIDKVEEVAASNITLSESQYSYTPSFSIADAGNGQFFIQVYAYSKELGYTIHYSPRFKITSISGGATTYTYTTDSDAVPTPEWSLANSGIDTKSFTVPYTQQTGIRRYAPMQTQPGTAITVTTWSRRYATSAVTYYTSLRNSLEQMTTYTPGWSYSRTSDYNYATPAPFPSDNGGWYDPTDRQTLTTRKLNNKRR</sequence>
<dbReference type="FunCoup" id="Q6CXQ1">
    <property type="interactions" value="17"/>
</dbReference>
<organism evidence="8 9">
    <name type="scientific">Kluyveromyces lactis (strain ATCC 8585 / CBS 2359 / DSM 70799 / NBRC 1267 / NRRL Y-1140 / WM37)</name>
    <name type="common">Yeast</name>
    <name type="synonym">Candida sphaerica</name>
    <dbReference type="NCBI Taxonomy" id="284590"/>
    <lineage>
        <taxon>Eukaryota</taxon>
        <taxon>Fungi</taxon>
        <taxon>Dikarya</taxon>
        <taxon>Ascomycota</taxon>
        <taxon>Saccharomycotina</taxon>
        <taxon>Saccharomycetes</taxon>
        <taxon>Saccharomycetales</taxon>
        <taxon>Saccharomycetaceae</taxon>
        <taxon>Kluyveromyces</taxon>
    </lineage>
</organism>
<dbReference type="AlphaFoldDB" id="Q6CXQ1"/>
<evidence type="ECO:0000256" key="3">
    <source>
        <dbReference type="ARBA" id="ARBA00022729"/>
    </source>
</evidence>
<evidence type="ECO:0000256" key="2">
    <source>
        <dbReference type="ARBA" id="ARBA00006816"/>
    </source>
</evidence>
<gene>
    <name evidence="8" type="ORF">KLLA0_A06468g</name>
</gene>
<evidence type="ECO:0000256" key="1">
    <source>
        <dbReference type="ARBA" id="ARBA00004010"/>
    </source>
</evidence>
<accession>Q6CXQ1</accession>
<dbReference type="KEGG" id="kla:KLLA0_A06468g"/>
<dbReference type="PANTHER" id="PTHR28154:SF1">
    <property type="entry name" value="CELL WALL SYNTHESIS PROTEIN KNH1-RELATED"/>
    <property type="match status" value="1"/>
</dbReference>
<dbReference type="OMA" id="PEAFAIN"/>
<comment type="function">
    <text evidence="1">Involved in cell wall beta(1-&gt;6) glucan synthesis.</text>
</comment>
<evidence type="ECO:0000256" key="4">
    <source>
        <dbReference type="SAM" id="MobiDB-lite"/>
    </source>
</evidence>
<dbReference type="InterPro" id="IPR018466">
    <property type="entry name" value="Kre9/Knh1-like_N"/>
</dbReference>
<dbReference type="Pfam" id="PF05390">
    <property type="entry name" value="Kre9_KNH1_C"/>
    <property type="match status" value="1"/>
</dbReference>
<evidence type="ECO:0000313" key="9">
    <source>
        <dbReference type="Proteomes" id="UP000000598"/>
    </source>
</evidence>
<dbReference type="EMBL" id="CR382121">
    <property type="protein sequence ID" value="CAH02876.1"/>
    <property type="molecule type" value="Genomic_DNA"/>
</dbReference>
<dbReference type="HOGENOM" id="CLU_063732_1_0_1"/>
<evidence type="ECO:0000256" key="5">
    <source>
        <dbReference type="SAM" id="SignalP"/>
    </source>
</evidence>
<feature type="signal peptide" evidence="5">
    <location>
        <begin position="1"/>
        <end position="22"/>
    </location>
</feature>
<dbReference type="GO" id="GO:0005576">
    <property type="term" value="C:extracellular region"/>
    <property type="evidence" value="ECO:0007669"/>
    <property type="project" value="TreeGrafter"/>
</dbReference>
<dbReference type="GO" id="GO:0042546">
    <property type="term" value="P:cell wall biogenesis"/>
    <property type="evidence" value="ECO:0007669"/>
    <property type="project" value="InterPro"/>
</dbReference>
<dbReference type="PANTHER" id="PTHR28154">
    <property type="entry name" value="CELL WALL SYNTHESIS PROTEIN KNH1-RELATED"/>
    <property type="match status" value="1"/>
</dbReference>
<dbReference type="eggNOG" id="ENOG502S28F">
    <property type="taxonomic scope" value="Eukaryota"/>
</dbReference>
<dbReference type="Pfam" id="PF10342">
    <property type="entry name" value="Kre9_KNH"/>
    <property type="match status" value="1"/>
</dbReference>